<accession>A0AAE0LHK8</accession>
<gene>
    <name evidence="1" type="ORF">CYMTET_6758</name>
</gene>
<dbReference type="AlphaFoldDB" id="A0AAE0LHK8"/>
<evidence type="ECO:0000313" key="2">
    <source>
        <dbReference type="Proteomes" id="UP001190700"/>
    </source>
</evidence>
<dbReference type="SUPFAM" id="SSF53474">
    <property type="entry name" value="alpha/beta-Hydrolases"/>
    <property type="match status" value="1"/>
</dbReference>
<dbReference type="EMBL" id="LGRX02001727">
    <property type="protein sequence ID" value="KAK3285646.1"/>
    <property type="molecule type" value="Genomic_DNA"/>
</dbReference>
<protein>
    <submittedName>
        <fullName evidence="1">Uncharacterized protein</fullName>
    </submittedName>
</protein>
<proteinExistence type="predicted"/>
<comment type="caution">
    <text evidence="1">The sequence shown here is derived from an EMBL/GenBank/DDBJ whole genome shotgun (WGS) entry which is preliminary data.</text>
</comment>
<sequence length="391" mass="43713">MRYQIIDTPLVFEDALSLRATGLDVGEVSRQKKHVNGSPSSIRVQIKTAYRLINPEPSPTSGDSSKPTVVVVHGATLGSVGYLRFQDQLVAAGYPCLMYDGIGRGYTDRITKESLKFNLVTDHLEARQPDNCSRLGPKCSLLSILAVQLDTLLKALVAKGDLTENTVISFIGVSLGGAVVTSFMDMMRTGVDLRIQSISYHVPVVGRVVSKMTWNMCLMLFVTCMCKLGPVVEKLLFRYMIRKIMLARAERKRKDESIPMEQHFGISHFIAQFRVKGCGNFMLSLLHQVVNLSTLEDVHARLSSGSDVDAIKQSVNGVKSRNNSDVPLQFIYARDDDEVDFREVEKVISLYERNHYSGTIDVKVFTGGHFMLYGNFEEVMEHVFAFFDHAL</sequence>
<reference evidence="1 2" key="1">
    <citation type="journal article" date="2015" name="Genome Biol. Evol.">
        <title>Comparative Genomics of a Bacterivorous Green Alga Reveals Evolutionary Causalities and Consequences of Phago-Mixotrophic Mode of Nutrition.</title>
        <authorList>
            <person name="Burns J.A."/>
            <person name="Paasch A."/>
            <person name="Narechania A."/>
            <person name="Kim E."/>
        </authorList>
    </citation>
    <scope>NUCLEOTIDE SEQUENCE [LARGE SCALE GENOMIC DNA]</scope>
    <source>
        <strain evidence="1 2">PLY_AMNH</strain>
    </source>
</reference>
<name>A0AAE0LHK8_9CHLO</name>
<organism evidence="1 2">
    <name type="scientific">Cymbomonas tetramitiformis</name>
    <dbReference type="NCBI Taxonomy" id="36881"/>
    <lineage>
        <taxon>Eukaryota</taxon>
        <taxon>Viridiplantae</taxon>
        <taxon>Chlorophyta</taxon>
        <taxon>Pyramimonadophyceae</taxon>
        <taxon>Pyramimonadales</taxon>
        <taxon>Pyramimonadaceae</taxon>
        <taxon>Cymbomonas</taxon>
    </lineage>
</organism>
<dbReference type="InterPro" id="IPR029058">
    <property type="entry name" value="AB_hydrolase_fold"/>
</dbReference>
<evidence type="ECO:0000313" key="1">
    <source>
        <dbReference type="EMBL" id="KAK3285646.1"/>
    </source>
</evidence>
<keyword evidence="2" id="KW-1185">Reference proteome</keyword>
<dbReference type="Gene3D" id="3.40.50.1820">
    <property type="entry name" value="alpha/beta hydrolase"/>
    <property type="match status" value="1"/>
</dbReference>
<dbReference type="Proteomes" id="UP001190700">
    <property type="component" value="Unassembled WGS sequence"/>
</dbReference>